<name>A0A2P5Y7P7_GOSBA</name>
<organism evidence="1 2">
    <name type="scientific">Gossypium barbadense</name>
    <name type="common">Sea Island cotton</name>
    <name type="synonym">Hibiscus barbadensis</name>
    <dbReference type="NCBI Taxonomy" id="3634"/>
    <lineage>
        <taxon>Eukaryota</taxon>
        <taxon>Viridiplantae</taxon>
        <taxon>Streptophyta</taxon>
        <taxon>Embryophyta</taxon>
        <taxon>Tracheophyta</taxon>
        <taxon>Spermatophyta</taxon>
        <taxon>Magnoliopsida</taxon>
        <taxon>eudicotyledons</taxon>
        <taxon>Gunneridae</taxon>
        <taxon>Pentapetalae</taxon>
        <taxon>rosids</taxon>
        <taxon>malvids</taxon>
        <taxon>Malvales</taxon>
        <taxon>Malvaceae</taxon>
        <taxon>Malvoideae</taxon>
        <taxon>Gossypium</taxon>
    </lineage>
</organism>
<dbReference type="Proteomes" id="UP000239757">
    <property type="component" value="Unassembled WGS sequence"/>
</dbReference>
<dbReference type="EMBL" id="KZ663571">
    <property type="protein sequence ID" value="PPS11571.1"/>
    <property type="molecule type" value="Genomic_DNA"/>
</dbReference>
<accession>A0A2P5Y7P7</accession>
<evidence type="ECO:0000313" key="1">
    <source>
        <dbReference type="EMBL" id="PPS11571.1"/>
    </source>
</evidence>
<gene>
    <name evidence="1" type="ORF">GOBAR_AA09090</name>
</gene>
<evidence type="ECO:0000313" key="2">
    <source>
        <dbReference type="Proteomes" id="UP000239757"/>
    </source>
</evidence>
<protein>
    <submittedName>
        <fullName evidence="1">Uncharacterized protein</fullName>
    </submittedName>
</protein>
<dbReference type="AlphaFoldDB" id="A0A2P5Y7P7"/>
<reference evidence="1 2" key="1">
    <citation type="submission" date="2015-01" db="EMBL/GenBank/DDBJ databases">
        <title>Genome of allotetraploid Gossypium barbadense reveals genomic plasticity and fiber elongation in cotton evolution.</title>
        <authorList>
            <person name="Chen X."/>
            <person name="Liu X."/>
            <person name="Zhao B."/>
            <person name="Zheng H."/>
            <person name="Hu Y."/>
            <person name="Lu G."/>
            <person name="Yang C."/>
            <person name="Chen J."/>
            <person name="Shan C."/>
            <person name="Zhang L."/>
            <person name="Zhou Y."/>
            <person name="Wang L."/>
            <person name="Guo W."/>
            <person name="Bai Y."/>
            <person name="Ruan J."/>
            <person name="Shangguan X."/>
            <person name="Mao Y."/>
            <person name="Jiang J."/>
            <person name="Zhu Y."/>
            <person name="Lei J."/>
            <person name="Kang H."/>
            <person name="Chen S."/>
            <person name="He X."/>
            <person name="Wang R."/>
            <person name="Wang Y."/>
            <person name="Chen J."/>
            <person name="Wang L."/>
            <person name="Yu S."/>
            <person name="Wang B."/>
            <person name="Wei J."/>
            <person name="Song S."/>
            <person name="Lu X."/>
            <person name="Gao Z."/>
            <person name="Gu W."/>
            <person name="Deng X."/>
            <person name="Ma D."/>
            <person name="Wang S."/>
            <person name="Liang W."/>
            <person name="Fang L."/>
            <person name="Cai C."/>
            <person name="Zhu X."/>
            <person name="Zhou B."/>
            <person name="Zhang Y."/>
            <person name="Chen Z."/>
            <person name="Xu S."/>
            <person name="Zhu R."/>
            <person name="Wang S."/>
            <person name="Zhang T."/>
            <person name="Zhao G."/>
        </authorList>
    </citation>
    <scope>NUCLEOTIDE SEQUENCE [LARGE SCALE GENOMIC DNA]</scope>
    <source>
        <strain evidence="2">cv. Xinhai21</strain>
        <tissue evidence="1">Leaf</tissue>
    </source>
</reference>
<sequence>MAHPIPQQGKWATTHFTIDMHQLTRGKEKHKEVYVLISSSSSSYMLKPEETFIGNSVKLSNENPTIWLIGHAIKLR</sequence>
<proteinExistence type="predicted"/>